<name>A0A2J6TCQ6_9HELO</name>
<dbReference type="InterPro" id="IPR010730">
    <property type="entry name" value="HET"/>
</dbReference>
<dbReference type="GeneID" id="36581617"/>
<dbReference type="RefSeq" id="XP_024737666.1">
    <property type="nucleotide sequence ID" value="XM_024873537.1"/>
</dbReference>
<evidence type="ECO:0000313" key="2">
    <source>
        <dbReference type="EMBL" id="PMD60762.1"/>
    </source>
</evidence>
<feature type="non-terminal residue" evidence="2">
    <location>
        <position position="276"/>
    </location>
</feature>
<gene>
    <name evidence="2" type="ORF">K444DRAFT_514211</name>
</gene>
<dbReference type="AlphaFoldDB" id="A0A2J6TCQ6"/>
<evidence type="ECO:0000259" key="1">
    <source>
        <dbReference type="Pfam" id="PF06985"/>
    </source>
</evidence>
<keyword evidence="3" id="KW-1185">Reference proteome</keyword>
<dbReference type="PANTHER" id="PTHR33112:SF16">
    <property type="entry name" value="HETEROKARYON INCOMPATIBILITY DOMAIN-CONTAINING PROTEIN"/>
    <property type="match status" value="1"/>
</dbReference>
<feature type="domain" description="Heterokaryon incompatibility" evidence="1">
    <location>
        <begin position="31"/>
        <end position="129"/>
    </location>
</feature>
<proteinExistence type="predicted"/>
<dbReference type="Proteomes" id="UP000235371">
    <property type="component" value="Unassembled WGS sequence"/>
</dbReference>
<dbReference type="Pfam" id="PF06985">
    <property type="entry name" value="HET"/>
    <property type="match status" value="1"/>
</dbReference>
<dbReference type="PANTHER" id="PTHR33112">
    <property type="entry name" value="DOMAIN PROTEIN, PUTATIVE-RELATED"/>
    <property type="match status" value="1"/>
</dbReference>
<protein>
    <submittedName>
        <fullName evidence="2">HET-domain-containing protein</fullName>
    </submittedName>
</protein>
<accession>A0A2J6TCQ6</accession>
<dbReference type="OrthoDB" id="8300194at2759"/>
<dbReference type="STRING" id="1095630.A0A2J6TCQ6"/>
<reference evidence="2 3" key="1">
    <citation type="submission" date="2016-04" db="EMBL/GenBank/DDBJ databases">
        <title>A degradative enzymes factory behind the ericoid mycorrhizal symbiosis.</title>
        <authorList>
            <consortium name="DOE Joint Genome Institute"/>
            <person name="Martino E."/>
            <person name="Morin E."/>
            <person name="Grelet G."/>
            <person name="Kuo A."/>
            <person name="Kohler A."/>
            <person name="Daghino S."/>
            <person name="Barry K."/>
            <person name="Choi C."/>
            <person name="Cichocki N."/>
            <person name="Clum A."/>
            <person name="Copeland A."/>
            <person name="Hainaut M."/>
            <person name="Haridas S."/>
            <person name="Labutti K."/>
            <person name="Lindquist E."/>
            <person name="Lipzen A."/>
            <person name="Khouja H.-R."/>
            <person name="Murat C."/>
            <person name="Ohm R."/>
            <person name="Olson A."/>
            <person name="Spatafora J."/>
            <person name="Veneault-Fourrey C."/>
            <person name="Henrissat B."/>
            <person name="Grigoriev I."/>
            <person name="Martin F."/>
            <person name="Perotto S."/>
        </authorList>
    </citation>
    <scope>NUCLEOTIDE SEQUENCE [LARGE SCALE GENOMIC DNA]</scope>
    <source>
        <strain evidence="2 3">E</strain>
    </source>
</reference>
<feature type="non-terminal residue" evidence="2">
    <location>
        <position position="1"/>
    </location>
</feature>
<sequence>SLLPSRVIDVGPPDGSQEPFLYSSKEHSDYYLTLSHRWGDYDTVKTRLENLSDRSISMPIRTLPKSFRDAVVITRKLGLRYLWIDTLCIVQDDPSDWESQASNMANIFRNSLMTIAAAVDNCYENGHYSKNLGSFSLSQIVMNQALGRPSGVLDAGAWILQEQLLSPRVLYFTADELFWDCVCINASESYPTRIPDLVYNSHSHGRSYRSFKEATWRQIVQAYSSRDITLETDRMIATAGVVSLTEKMLNDRCIFGLWAKNLNGEQMWQELLWSVD</sequence>
<dbReference type="InParanoid" id="A0A2J6TCQ6"/>
<dbReference type="EMBL" id="KZ613788">
    <property type="protein sequence ID" value="PMD60762.1"/>
    <property type="molecule type" value="Genomic_DNA"/>
</dbReference>
<organism evidence="2 3">
    <name type="scientific">Hyaloscypha bicolor E</name>
    <dbReference type="NCBI Taxonomy" id="1095630"/>
    <lineage>
        <taxon>Eukaryota</taxon>
        <taxon>Fungi</taxon>
        <taxon>Dikarya</taxon>
        <taxon>Ascomycota</taxon>
        <taxon>Pezizomycotina</taxon>
        <taxon>Leotiomycetes</taxon>
        <taxon>Helotiales</taxon>
        <taxon>Hyaloscyphaceae</taxon>
        <taxon>Hyaloscypha</taxon>
        <taxon>Hyaloscypha bicolor</taxon>
    </lineage>
</organism>
<evidence type="ECO:0000313" key="3">
    <source>
        <dbReference type="Proteomes" id="UP000235371"/>
    </source>
</evidence>